<comment type="caution">
    <text evidence="2">The sequence shown here is derived from an EMBL/GenBank/DDBJ whole genome shotgun (WGS) entry which is preliminary data.</text>
</comment>
<feature type="signal peptide" evidence="1">
    <location>
        <begin position="1"/>
        <end position="18"/>
    </location>
</feature>
<gene>
    <name evidence="2" type="ORF">GG681_08555</name>
</gene>
<sequence>MKFTLSLLIIVAAVSACGGPKLTAEQKALRDRNVAQNQAALAVAKHVALDGQMFRVAHVTERNQALVERVKGSGPYYVRDLQVAAYRATGCGAKFDAGILAFIGGDIYSADLADLRTKVSGKFDGWGVSLEC</sequence>
<name>A0A844AXP6_9RHOB</name>
<organism evidence="2 3">
    <name type="scientific">Tritonibacter aquimaris</name>
    <dbReference type="NCBI Taxonomy" id="2663379"/>
    <lineage>
        <taxon>Bacteria</taxon>
        <taxon>Pseudomonadati</taxon>
        <taxon>Pseudomonadota</taxon>
        <taxon>Alphaproteobacteria</taxon>
        <taxon>Rhodobacterales</taxon>
        <taxon>Paracoccaceae</taxon>
        <taxon>Tritonibacter</taxon>
    </lineage>
</organism>
<keyword evidence="3" id="KW-1185">Reference proteome</keyword>
<dbReference type="RefSeq" id="WP_153547141.1">
    <property type="nucleotide sequence ID" value="NZ_WIXK01000004.1"/>
</dbReference>
<keyword evidence="1" id="KW-0732">Signal</keyword>
<evidence type="ECO:0000256" key="1">
    <source>
        <dbReference type="SAM" id="SignalP"/>
    </source>
</evidence>
<dbReference type="Proteomes" id="UP000436694">
    <property type="component" value="Unassembled WGS sequence"/>
</dbReference>
<accession>A0A844AXP6</accession>
<reference evidence="2 3" key="1">
    <citation type="submission" date="2019-10" db="EMBL/GenBank/DDBJ databases">
        <title>Epibacterium sp. nov., isolated from seawater.</title>
        <authorList>
            <person name="Zhang X."/>
            <person name="Li N."/>
        </authorList>
    </citation>
    <scope>NUCLEOTIDE SEQUENCE [LARGE SCALE GENOMIC DNA]</scope>
    <source>
        <strain evidence="2 3">SM1969</strain>
    </source>
</reference>
<dbReference type="AlphaFoldDB" id="A0A844AXP6"/>
<protein>
    <recommendedName>
        <fullName evidence="4">Lipoprotein</fullName>
    </recommendedName>
</protein>
<evidence type="ECO:0000313" key="2">
    <source>
        <dbReference type="EMBL" id="MQY42692.1"/>
    </source>
</evidence>
<evidence type="ECO:0000313" key="3">
    <source>
        <dbReference type="Proteomes" id="UP000436694"/>
    </source>
</evidence>
<dbReference type="EMBL" id="WIXK01000004">
    <property type="protein sequence ID" value="MQY42692.1"/>
    <property type="molecule type" value="Genomic_DNA"/>
</dbReference>
<evidence type="ECO:0008006" key="4">
    <source>
        <dbReference type="Google" id="ProtNLM"/>
    </source>
</evidence>
<dbReference type="PROSITE" id="PS51257">
    <property type="entry name" value="PROKAR_LIPOPROTEIN"/>
    <property type="match status" value="1"/>
</dbReference>
<feature type="chain" id="PRO_5032816771" description="Lipoprotein" evidence="1">
    <location>
        <begin position="19"/>
        <end position="132"/>
    </location>
</feature>
<proteinExistence type="predicted"/>